<dbReference type="Gene3D" id="3.40.50.620">
    <property type="entry name" value="HUPs"/>
    <property type="match status" value="1"/>
</dbReference>
<dbReference type="PANTHER" id="PTHR46989:SF3">
    <property type="entry name" value="USPA DOMAIN-CONTAINING PROTEIN"/>
    <property type="match status" value="1"/>
</dbReference>
<evidence type="ECO:0000313" key="3">
    <source>
        <dbReference type="Proteomes" id="UP000005408"/>
    </source>
</evidence>
<feature type="domain" description="UspA" evidence="1">
    <location>
        <begin position="187"/>
        <end position="329"/>
    </location>
</feature>
<dbReference type="Pfam" id="PF00582">
    <property type="entry name" value="Usp"/>
    <property type="match status" value="1"/>
</dbReference>
<sequence length="336" mass="37630">MNFKKSRHGKSVTRPLVGKSKADYDVMPEANNDTEACIQKTLLASLKDAIPNACVFKGVHTTDDQDTTQLPVPVNQKETADVMAFDVSNYYIDNMVKNNVEHVTETEVQAINNLTMEIHSRSLQHLLTQESLNVHTPEPMEIDNKEFLNICPLVAASQQQLCPCVPYAVLGKDSLGNRTENMANPERTVVVAMDGSDYSNYAFDWYMKNAYHKGDHVIFVHCPEYHTVVQSPMVMADVTVLTDMWKEEEKRIKELLEKLGQQMKDHGIGGKVKSIGGSPGEVICQVAKDENAQLIVTGTRGMGKIRRTFLGSVSDYILHHAHVPVLVCRHKDDHKN</sequence>
<reference evidence="2" key="1">
    <citation type="submission" date="2022-08" db="UniProtKB">
        <authorList>
            <consortium name="EnsemblMetazoa"/>
        </authorList>
    </citation>
    <scope>IDENTIFICATION</scope>
    <source>
        <strain evidence="2">05x7-T-G4-1.051#20</strain>
    </source>
</reference>
<dbReference type="CDD" id="cd23659">
    <property type="entry name" value="USP_At3g01520-like"/>
    <property type="match status" value="1"/>
</dbReference>
<proteinExistence type="predicted"/>
<evidence type="ECO:0000313" key="2">
    <source>
        <dbReference type="EnsemblMetazoa" id="G34954.1:cds"/>
    </source>
</evidence>
<protein>
    <recommendedName>
        <fullName evidence="1">UspA domain-containing protein</fullName>
    </recommendedName>
</protein>
<dbReference type="InterPro" id="IPR014729">
    <property type="entry name" value="Rossmann-like_a/b/a_fold"/>
</dbReference>
<dbReference type="SUPFAM" id="SSF52402">
    <property type="entry name" value="Adenine nucleotide alpha hydrolases-like"/>
    <property type="match status" value="1"/>
</dbReference>
<dbReference type="InterPro" id="IPR006016">
    <property type="entry name" value="UspA"/>
</dbReference>
<evidence type="ECO:0000259" key="1">
    <source>
        <dbReference type="Pfam" id="PF00582"/>
    </source>
</evidence>
<dbReference type="EnsemblMetazoa" id="G34954.1">
    <property type="protein sequence ID" value="G34954.1:cds"/>
    <property type="gene ID" value="G34954"/>
</dbReference>
<dbReference type="InterPro" id="IPR006015">
    <property type="entry name" value="Universal_stress_UspA"/>
</dbReference>
<dbReference type="Proteomes" id="UP000005408">
    <property type="component" value="Unassembled WGS sequence"/>
</dbReference>
<dbReference type="PRINTS" id="PR01438">
    <property type="entry name" value="UNVRSLSTRESS"/>
</dbReference>
<accession>A0A8W8MWU0</accession>
<name>A0A8W8MWU0_MAGGI</name>
<organism evidence="2 3">
    <name type="scientific">Magallana gigas</name>
    <name type="common">Pacific oyster</name>
    <name type="synonym">Crassostrea gigas</name>
    <dbReference type="NCBI Taxonomy" id="29159"/>
    <lineage>
        <taxon>Eukaryota</taxon>
        <taxon>Metazoa</taxon>
        <taxon>Spiralia</taxon>
        <taxon>Lophotrochozoa</taxon>
        <taxon>Mollusca</taxon>
        <taxon>Bivalvia</taxon>
        <taxon>Autobranchia</taxon>
        <taxon>Pteriomorphia</taxon>
        <taxon>Ostreida</taxon>
        <taxon>Ostreoidea</taxon>
        <taxon>Ostreidae</taxon>
        <taxon>Magallana</taxon>
    </lineage>
</organism>
<dbReference type="AlphaFoldDB" id="A0A8W8MWU0"/>
<keyword evidence="3" id="KW-1185">Reference proteome</keyword>
<dbReference type="PANTHER" id="PTHR46989">
    <property type="entry name" value="USP DOMAIN-CONTAINING PROTEIN"/>
    <property type="match status" value="1"/>
</dbReference>